<accession>A0A0D6M5H2</accession>
<dbReference type="PANTHER" id="PTHR33995:SF8">
    <property type="entry name" value="PRION-LIKE-(Q_N-RICH)-DOMAIN-BEARING PROTEIN"/>
    <property type="match status" value="1"/>
</dbReference>
<dbReference type="Proteomes" id="UP000054495">
    <property type="component" value="Unassembled WGS sequence"/>
</dbReference>
<sequence>MRVPFVGWVWNPLTKRWQFLSPSTFGDGAERYLTNATSPIAVPSSGAPQTLVNQHLSPWNGHDGRYTIPYGRQKSTWQHQGQQLQPAQSLGDDGFVPSPTSFGGYGKRKKRAAKQSIVGSRFIIGCSNRGESDDNLLALCGWGECVQQFRNVDVLRRVGGQWQSAALSVATCCDCRVRAGTEVHSLVVGDRNRIVLT</sequence>
<reference evidence="1 2" key="1">
    <citation type="submission" date="2013-05" db="EMBL/GenBank/DDBJ databases">
        <title>Draft genome of the parasitic nematode Anyclostoma ceylanicum.</title>
        <authorList>
            <person name="Mitreva M."/>
        </authorList>
    </citation>
    <scope>NUCLEOTIDE SEQUENCE [LARGE SCALE GENOMIC DNA]</scope>
</reference>
<name>A0A0D6M5H2_9BILA</name>
<organism evidence="1 2">
    <name type="scientific">Ancylostoma ceylanicum</name>
    <dbReference type="NCBI Taxonomy" id="53326"/>
    <lineage>
        <taxon>Eukaryota</taxon>
        <taxon>Metazoa</taxon>
        <taxon>Ecdysozoa</taxon>
        <taxon>Nematoda</taxon>
        <taxon>Chromadorea</taxon>
        <taxon>Rhabditida</taxon>
        <taxon>Rhabditina</taxon>
        <taxon>Rhabditomorpha</taxon>
        <taxon>Strongyloidea</taxon>
        <taxon>Ancylostomatidae</taxon>
        <taxon>Ancylostomatinae</taxon>
        <taxon>Ancylostoma</taxon>
    </lineage>
</organism>
<evidence type="ECO:0000313" key="2">
    <source>
        <dbReference type="Proteomes" id="UP000054495"/>
    </source>
</evidence>
<protein>
    <submittedName>
        <fullName evidence="1">Uncharacterized protein</fullName>
    </submittedName>
</protein>
<evidence type="ECO:0000313" key="1">
    <source>
        <dbReference type="EMBL" id="EPB77661.1"/>
    </source>
</evidence>
<dbReference type="AlphaFoldDB" id="A0A0D6M5H2"/>
<keyword evidence="2" id="KW-1185">Reference proteome</keyword>
<proteinExistence type="predicted"/>
<dbReference type="EMBL" id="KE124831">
    <property type="protein sequence ID" value="EPB77661.1"/>
    <property type="molecule type" value="Genomic_DNA"/>
</dbReference>
<gene>
    <name evidence="1" type="ORF">ANCCEY_03252</name>
</gene>
<dbReference type="PANTHER" id="PTHR33995">
    <property type="entry name" value="PROTEIN CBG18546"/>
    <property type="match status" value="1"/>
</dbReference>